<dbReference type="Pfam" id="PF07898">
    <property type="entry name" value="DUF1676"/>
    <property type="match status" value="1"/>
</dbReference>
<protein>
    <submittedName>
        <fullName evidence="3">Uncharacterized protein</fullName>
    </submittedName>
</protein>
<proteinExistence type="predicted"/>
<dbReference type="Proteomes" id="UP000091820">
    <property type="component" value="Unassembled WGS sequence"/>
</dbReference>
<keyword evidence="2" id="KW-0812">Transmembrane</keyword>
<dbReference type="STRING" id="37001.A0A1A9W5N1"/>
<evidence type="ECO:0000313" key="4">
    <source>
        <dbReference type="Proteomes" id="UP000091820"/>
    </source>
</evidence>
<feature type="transmembrane region" description="Helical" evidence="2">
    <location>
        <begin position="239"/>
        <end position="259"/>
    </location>
</feature>
<evidence type="ECO:0000256" key="1">
    <source>
        <dbReference type="SAM" id="MobiDB-lite"/>
    </source>
</evidence>
<dbReference type="InterPro" id="IPR012464">
    <property type="entry name" value="DUF1676"/>
</dbReference>
<evidence type="ECO:0000256" key="2">
    <source>
        <dbReference type="SAM" id="Phobius"/>
    </source>
</evidence>
<feature type="compositionally biased region" description="Polar residues" evidence="1">
    <location>
        <begin position="1"/>
        <end position="11"/>
    </location>
</feature>
<evidence type="ECO:0000313" key="3">
    <source>
        <dbReference type="EnsemblMetazoa" id="GBRI007139-PA"/>
    </source>
</evidence>
<reference evidence="4" key="1">
    <citation type="submission" date="2014-03" db="EMBL/GenBank/DDBJ databases">
        <authorList>
            <person name="Aksoy S."/>
            <person name="Warren W."/>
            <person name="Wilson R.K."/>
        </authorList>
    </citation>
    <scope>NUCLEOTIDE SEQUENCE [LARGE SCALE GENOMIC DNA]</scope>
    <source>
        <strain evidence="4">IAEA</strain>
    </source>
</reference>
<name>A0A1A9W5N1_9MUSC</name>
<dbReference type="EnsemblMetazoa" id="GBRI007139-RA">
    <property type="protein sequence ID" value="GBRI007139-PA"/>
    <property type="gene ID" value="GBRI007139"/>
</dbReference>
<keyword evidence="4" id="KW-1185">Reference proteome</keyword>
<dbReference type="AlphaFoldDB" id="A0A1A9W5N1"/>
<keyword evidence="2" id="KW-1133">Transmembrane helix</keyword>
<keyword evidence="2" id="KW-0472">Membrane</keyword>
<feature type="region of interest" description="Disordered" evidence="1">
    <location>
        <begin position="1"/>
        <end position="31"/>
    </location>
</feature>
<sequence length="275" mass="31865">MYSAGNISNEIKTNDNKKEIPYRSSQNFQSNRRQNINNTAWQINKQQNQDIIKATTTNIKHHNIRPSTTTSNVQQQQQQQRQEYLKQKRNDTTNFAYNLQHYDKKEIDLKNFEISCGYKREFYDDNMKRKSSSVLIEANNKQITFDLLRNITQRGKPLYDKQLTFLKDDSTPHHTHKNSSSTRTLFTVASDAEYNNIHEGRKLKKVKKKYRKFLFPLLMAYKLKFFTLIPVLIAGLTLLVTTTGLAGFFFALFTAVMTLRGTGGGGGKAVVVQEY</sequence>
<reference evidence="3" key="2">
    <citation type="submission" date="2020-05" db="UniProtKB">
        <authorList>
            <consortium name="EnsemblMetazoa"/>
        </authorList>
    </citation>
    <scope>IDENTIFICATION</scope>
    <source>
        <strain evidence="3">IAEA</strain>
    </source>
</reference>
<accession>A0A1A9W5N1</accession>
<organism evidence="3 4">
    <name type="scientific">Glossina brevipalpis</name>
    <dbReference type="NCBI Taxonomy" id="37001"/>
    <lineage>
        <taxon>Eukaryota</taxon>
        <taxon>Metazoa</taxon>
        <taxon>Ecdysozoa</taxon>
        <taxon>Arthropoda</taxon>
        <taxon>Hexapoda</taxon>
        <taxon>Insecta</taxon>
        <taxon>Pterygota</taxon>
        <taxon>Neoptera</taxon>
        <taxon>Endopterygota</taxon>
        <taxon>Diptera</taxon>
        <taxon>Brachycera</taxon>
        <taxon>Muscomorpha</taxon>
        <taxon>Hippoboscoidea</taxon>
        <taxon>Glossinidae</taxon>
        <taxon>Glossina</taxon>
    </lineage>
</organism>
<dbReference type="VEuPathDB" id="VectorBase:GBRI007139"/>
<feature type="compositionally biased region" description="Basic and acidic residues" evidence="1">
    <location>
        <begin position="12"/>
        <end position="21"/>
    </location>
</feature>
<feature type="region of interest" description="Disordered" evidence="1">
    <location>
        <begin position="61"/>
        <end position="84"/>
    </location>
</feature>